<dbReference type="Proteomes" id="UP001217838">
    <property type="component" value="Unassembled WGS sequence"/>
</dbReference>
<evidence type="ECO:0000313" key="4">
    <source>
        <dbReference type="Proteomes" id="UP001217838"/>
    </source>
</evidence>
<keyword evidence="2" id="KW-0408">Iron</keyword>
<evidence type="ECO:0000313" key="3">
    <source>
        <dbReference type="EMBL" id="MDC0668142.1"/>
    </source>
</evidence>
<name>A0ABT5B226_9BACT</name>
<proteinExistence type="inferred from homology"/>
<reference evidence="3 4" key="1">
    <citation type="submission" date="2022-11" db="EMBL/GenBank/DDBJ databases">
        <title>Minimal conservation of predation-associated metabolite biosynthetic gene clusters underscores biosynthetic potential of Myxococcota including descriptions for ten novel species: Archangium lansinium sp. nov., Myxococcus landrumus sp. nov., Nannocystis bai.</title>
        <authorList>
            <person name="Ahearne A."/>
            <person name="Stevens C."/>
            <person name="Dowd S."/>
        </authorList>
    </citation>
    <scope>NUCLEOTIDE SEQUENCE [LARGE SCALE GENOMIC DNA]</scope>
    <source>
        <strain evidence="3 4">NCELM</strain>
    </source>
</reference>
<keyword evidence="2" id="KW-0503">Monooxygenase</keyword>
<dbReference type="PANTHER" id="PTHR46696:SF1">
    <property type="entry name" value="CYTOCHROME P450 YJIB-RELATED"/>
    <property type="match status" value="1"/>
</dbReference>
<dbReference type="PANTHER" id="PTHR46696">
    <property type="entry name" value="P450, PUTATIVE (EUROFUNG)-RELATED"/>
    <property type="match status" value="1"/>
</dbReference>
<keyword evidence="2" id="KW-0479">Metal-binding</keyword>
<comment type="caution">
    <text evidence="3">The sequence shown here is derived from an EMBL/GenBank/DDBJ whole genome shotgun (WGS) entry which is preliminary data.</text>
</comment>
<dbReference type="Pfam" id="PF00067">
    <property type="entry name" value="p450"/>
    <property type="match status" value="1"/>
</dbReference>
<keyword evidence="2" id="KW-0560">Oxidoreductase</keyword>
<dbReference type="RefSeq" id="WP_271996981.1">
    <property type="nucleotide sequence ID" value="NZ_JAQNDN010000003.1"/>
</dbReference>
<dbReference type="EMBL" id="JAQNDN010000003">
    <property type="protein sequence ID" value="MDC0668142.1"/>
    <property type="molecule type" value="Genomic_DNA"/>
</dbReference>
<evidence type="ECO:0000256" key="2">
    <source>
        <dbReference type="RuleBase" id="RU000461"/>
    </source>
</evidence>
<keyword evidence="2" id="KW-0349">Heme</keyword>
<organism evidence="3 4">
    <name type="scientific">Nannocystis radixulma</name>
    <dbReference type="NCBI Taxonomy" id="2995305"/>
    <lineage>
        <taxon>Bacteria</taxon>
        <taxon>Pseudomonadati</taxon>
        <taxon>Myxococcota</taxon>
        <taxon>Polyangia</taxon>
        <taxon>Nannocystales</taxon>
        <taxon>Nannocystaceae</taxon>
        <taxon>Nannocystis</taxon>
    </lineage>
</organism>
<dbReference type="InterPro" id="IPR017972">
    <property type="entry name" value="Cyt_P450_CS"/>
</dbReference>
<gene>
    <name evidence="3" type="ORF">POL58_10355</name>
</gene>
<evidence type="ECO:0000256" key="1">
    <source>
        <dbReference type="ARBA" id="ARBA00010617"/>
    </source>
</evidence>
<dbReference type="InterPro" id="IPR036396">
    <property type="entry name" value="Cyt_P450_sf"/>
</dbReference>
<dbReference type="SUPFAM" id="SSF48264">
    <property type="entry name" value="Cytochrome P450"/>
    <property type="match status" value="1"/>
</dbReference>
<dbReference type="PROSITE" id="PS00086">
    <property type="entry name" value="CYTOCHROME_P450"/>
    <property type="match status" value="1"/>
</dbReference>
<sequence>MLEPSAPSELKFEPFDPAFVEDPYPTFRRFREQAPIYAWEQVKGHIVFRYRDVMALIRDPRLVTDGTLGAGFPDELRTTYPDYVAIRENDLFMMPPSAHARVRKLVTPLFGPRQLEAHRPRVTQIISDVLAALPEDGVINVFRDFAQTYPVRVIAAMLNIPSGSEPEFLAFADALIATIFPGLPPERFAGYMPAVSRGLDIVRACIADRRERPMADDLMTHLISACDDADRLNDAELLSLVGGLIIGGSDTTVHLTTYTILELLRHPDQLALLRADPSLARLALDETLRYNAFGRGAGLARFVEQPFAFEGVEFHRGQPVFLNTQAAFRDPEFVSDPDVYDIRRRTNSSPWFGHGPHFCLGASLARLEAETALQQFLARYPTIELAGKPVYGNHPIFRDILDLPVRVSTK</sequence>
<comment type="similarity">
    <text evidence="1 2">Belongs to the cytochrome P450 family.</text>
</comment>
<keyword evidence="4" id="KW-1185">Reference proteome</keyword>
<protein>
    <submittedName>
        <fullName evidence="3">Cytochrome P450</fullName>
    </submittedName>
</protein>
<dbReference type="InterPro" id="IPR002397">
    <property type="entry name" value="Cyt_P450_B"/>
</dbReference>
<dbReference type="Gene3D" id="1.10.630.10">
    <property type="entry name" value="Cytochrome P450"/>
    <property type="match status" value="1"/>
</dbReference>
<accession>A0ABT5B226</accession>
<dbReference type="PRINTS" id="PR00359">
    <property type="entry name" value="BP450"/>
</dbReference>
<dbReference type="InterPro" id="IPR001128">
    <property type="entry name" value="Cyt_P450"/>
</dbReference>